<organism evidence="2 3">
    <name type="scientific">Mucor plumbeus</name>
    <dbReference type="NCBI Taxonomy" id="97098"/>
    <lineage>
        <taxon>Eukaryota</taxon>
        <taxon>Fungi</taxon>
        <taxon>Fungi incertae sedis</taxon>
        <taxon>Mucoromycota</taxon>
        <taxon>Mucoromycotina</taxon>
        <taxon>Mucoromycetes</taxon>
        <taxon>Mucorales</taxon>
        <taxon>Mucorineae</taxon>
        <taxon>Mucoraceae</taxon>
        <taxon>Mucor</taxon>
    </lineage>
</organism>
<feature type="compositionally biased region" description="Acidic residues" evidence="1">
    <location>
        <begin position="244"/>
        <end position="263"/>
    </location>
</feature>
<feature type="region of interest" description="Disordered" evidence="1">
    <location>
        <begin position="242"/>
        <end position="301"/>
    </location>
</feature>
<keyword evidence="3" id="KW-1185">Reference proteome</keyword>
<proteinExistence type="predicted"/>
<sequence length="476" mass="54205">MDMSNTPITVSEIPPNGRQSSGRSFVTALRIGDRTSSGVSTASLNTPNHYSMGYSSTSPSSAAHNRSLQQSFIENWIMKTSNQQTFDDIQNTQEELTDTGTYRSDLPPWASPHKPDSSWHKLRESFIIPEEDEEKETSNNFEDSFNSLPNIIDDDQEKDEENLQYDNPHSFSVNEYSVMATTTKFIPLSDEEEEEEEEITAEYKTASTTLRSPDIIHRQIDYEYENEVKELCKPHAAPSFIEINESDSQDTIPYEESETEDGDTQPYNADGEEEENTQPYNVDTQPYNQYKAPDNLPEIPYDIPKDEFALMPDLPDIIDDGDYVSPLVSATGDEDIVLDNLSPIPLPFENEEIQEEDLIDELTENDILQLEQEVALKINTTRKGKRKAVLPIPVAPESQIVRLDKKQIRTSIVKKPTTIDDYFLHPTTINDETEQDIGKESNTPSFTISSNEDINKKPDSQLDKRRRPRFGLTKKR</sequence>
<accession>A0A8H7QX15</accession>
<dbReference type="OrthoDB" id="2283849at2759"/>
<dbReference type="EMBL" id="JAEPRC010000332">
    <property type="protein sequence ID" value="KAG2199902.1"/>
    <property type="molecule type" value="Genomic_DNA"/>
</dbReference>
<dbReference type="AlphaFoldDB" id="A0A8H7QX15"/>
<evidence type="ECO:0000313" key="2">
    <source>
        <dbReference type="EMBL" id="KAG2199902.1"/>
    </source>
</evidence>
<comment type="caution">
    <text evidence="2">The sequence shown here is derived from an EMBL/GenBank/DDBJ whole genome shotgun (WGS) entry which is preliminary data.</text>
</comment>
<feature type="region of interest" description="Disordered" evidence="1">
    <location>
        <begin position="1"/>
        <end position="22"/>
    </location>
</feature>
<name>A0A8H7QX15_9FUNG</name>
<feature type="compositionally biased region" description="Polar residues" evidence="1">
    <location>
        <begin position="277"/>
        <end position="288"/>
    </location>
</feature>
<gene>
    <name evidence="2" type="ORF">INT46_008041</name>
</gene>
<feature type="compositionally biased region" description="Basic residues" evidence="1">
    <location>
        <begin position="464"/>
        <end position="476"/>
    </location>
</feature>
<feature type="compositionally biased region" description="Polar residues" evidence="1">
    <location>
        <begin position="440"/>
        <end position="452"/>
    </location>
</feature>
<protein>
    <submittedName>
        <fullName evidence="2">Uncharacterized protein</fullName>
    </submittedName>
</protein>
<evidence type="ECO:0000313" key="3">
    <source>
        <dbReference type="Proteomes" id="UP000650833"/>
    </source>
</evidence>
<reference evidence="2" key="1">
    <citation type="submission" date="2020-12" db="EMBL/GenBank/DDBJ databases">
        <title>Metabolic potential, ecology and presence of endohyphal bacteria is reflected in genomic diversity of Mucoromycotina.</title>
        <authorList>
            <person name="Muszewska A."/>
            <person name="Okrasinska A."/>
            <person name="Steczkiewicz K."/>
            <person name="Drgas O."/>
            <person name="Orlowska M."/>
            <person name="Perlinska-Lenart U."/>
            <person name="Aleksandrzak-Piekarczyk T."/>
            <person name="Szatraj K."/>
            <person name="Zielenkiewicz U."/>
            <person name="Pilsyk S."/>
            <person name="Malc E."/>
            <person name="Mieczkowski P."/>
            <person name="Kruszewska J.S."/>
            <person name="Biernat P."/>
            <person name="Pawlowska J."/>
        </authorList>
    </citation>
    <scope>NUCLEOTIDE SEQUENCE</scope>
    <source>
        <strain evidence="2">CBS 226.32</strain>
    </source>
</reference>
<feature type="region of interest" description="Disordered" evidence="1">
    <location>
        <begin position="434"/>
        <end position="476"/>
    </location>
</feature>
<dbReference type="Proteomes" id="UP000650833">
    <property type="component" value="Unassembled WGS sequence"/>
</dbReference>
<evidence type="ECO:0000256" key="1">
    <source>
        <dbReference type="SAM" id="MobiDB-lite"/>
    </source>
</evidence>
<feature type="compositionally biased region" description="Basic and acidic residues" evidence="1">
    <location>
        <begin position="453"/>
        <end position="463"/>
    </location>
</feature>